<dbReference type="GeneID" id="68298175"/>
<proteinExistence type="predicted"/>
<keyword evidence="2" id="KW-1185">Reference proteome</keyword>
<organism evidence="1 2">
    <name type="scientific">Cercospora kikuchii</name>
    <dbReference type="NCBI Taxonomy" id="84275"/>
    <lineage>
        <taxon>Eukaryota</taxon>
        <taxon>Fungi</taxon>
        <taxon>Dikarya</taxon>
        <taxon>Ascomycota</taxon>
        <taxon>Pezizomycotina</taxon>
        <taxon>Dothideomycetes</taxon>
        <taxon>Dothideomycetidae</taxon>
        <taxon>Mycosphaerellales</taxon>
        <taxon>Mycosphaerellaceae</taxon>
        <taxon>Cercospora</taxon>
    </lineage>
</organism>
<dbReference type="Proteomes" id="UP000825890">
    <property type="component" value="Unassembled WGS sequence"/>
</dbReference>
<comment type="caution">
    <text evidence="1">The sequence shown here is derived from an EMBL/GenBank/DDBJ whole genome shotgun (WGS) entry which is preliminary data.</text>
</comment>
<dbReference type="AlphaFoldDB" id="A0A9P3L1W7"/>
<dbReference type="RefSeq" id="XP_044664057.1">
    <property type="nucleotide sequence ID" value="XM_044808122.1"/>
</dbReference>
<evidence type="ECO:0000313" key="2">
    <source>
        <dbReference type="Proteomes" id="UP000825890"/>
    </source>
</evidence>
<accession>A0A9P3L1W7</accession>
<gene>
    <name evidence="1" type="ORF">CKM354_001260000</name>
</gene>
<dbReference type="OrthoDB" id="4457531at2759"/>
<name>A0A9P3L1W7_9PEZI</name>
<reference evidence="1 2" key="1">
    <citation type="submission" date="2021-01" db="EMBL/GenBank/DDBJ databases">
        <title>Cercospora kikuchii MAFF 305040 whole genome shotgun sequence.</title>
        <authorList>
            <person name="Kashiwa T."/>
            <person name="Suzuki T."/>
        </authorList>
    </citation>
    <scope>NUCLEOTIDE SEQUENCE [LARGE SCALE GENOMIC DNA]</scope>
    <source>
        <strain evidence="1 2">MAFF 305040</strain>
    </source>
</reference>
<evidence type="ECO:0008006" key="3">
    <source>
        <dbReference type="Google" id="ProtNLM"/>
    </source>
</evidence>
<sequence>MSHIAISMPALGVQEGLEKPKIALRVPWTSSPMMLGTGYDSTAMHFTYSSPFKSLRDVAYYDQHEPRRQASYIQATSNRSSSVHEHVDLAFQGEIGNALAGGSARGSYMKRVAQDRSGTRLSTRVSSREGSIRFGTTPVLRTEAVELLVRQPNEFRRRFGDYFVSSMILGADNAVFLSLSAEDNNSLEAFHATIEGHLLGLGANKTVATLDQAASQKCEVQVEVFDSLWNKHESRYFSTSSGDTTEFQTLKDLALTYLEAGKRLSHRAKEATKPIVEGSREISAASVEALAASANVAELSLLPFASLREFMMASALHRLV</sequence>
<dbReference type="EMBL" id="BOLY01000009">
    <property type="protein sequence ID" value="GIZ49570.1"/>
    <property type="molecule type" value="Genomic_DNA"/>
</dbReference>
<protein>
    <recommendedName>
        <fullName evidence="3">MACPF domain-containing protein</fullName>
    </recommendedName>
</protein>
<evidence type="ECO:0000313" key="1">
    <source>
        <dbReference type="EMBL" id="GIZ49570.1"/>
    </source>
</evidence>